<dbReference type="RefSeq" id="WP_150459654.1">
    <property type="nucleotide sequence ID" value="NZ_VYKK01000030.1"/>
</dbReference>
<dbReference type="EMBL" id="VYKK01000030">
    <property type="protein sequence ID" value="KAA8997189.1"/>
    <property type="molecule type" value="Genomic_DNA"/>
</dbReference>
<proteinExistence type="predicted"/>
<protein>
    <submittedName>
        <fullName evidence="3">Uncharacterized protein</fullName>
    </submittedName>
</protein>
<dbReference type="OrthoDB" id="2660072at2"/>
<keyword evidence="2" id="KW-1133">Transmembrane helix</keyword>
<dbReference type="Proteomes" id="UP000367750">
    <property type="component" value="Unassembled WGS sequence"/>
</dbReference>
<organism evidence="3 4">
    <name type="scientific">Paenibacillus spiritus</name>
    <dbReference type="NCBI Taxonomy" id="2496557"/>
    <lineage>
        <taxon>Bacteria</taxon>
        <taxon>Bacillati</taxon>
        <taxon>Bacillota</taxon>
        <taxon>Bacilli</taxon>
        <taxon>Bacillales</taxon>
        <taxon>Paenibacillaceae</taxon>
        <taxon>Paenibacillus</taxon>
    </lineage>
</organism>
<evidence type="ECO:0000313" key="3">
    <source>
        <dbReference type="EMBL" id="KAA8997189.1"/>
    </source>
</evidence>
<evidence type="ECO:0000256" key="2">
    <source>
        <dbReference type="SAM" id="Phobius"/>
    </source>
</evidence>
<keyword evidence="2" id="KW-0812">Transmembrane</keyword>
<gene>
    <name evidence="3" type="ORF">F4V43_18015</name>
</gene>
<keyword evidence="4" id="KW-1185">Reference proteome</keyword>
<evidence type="ECO:0000256" key="1">
    <source>
        <dbReference type="SAM" id="MobiDB-lite"/>
    </source>
</evidence>
<comment type="caution">
    <text evidence="3">The sequence shown here is derived from an EMBL/GenBank/DDBJ whole genome shotgun (WGS) entry which is preliminary data.</text>
</comment>
<reference evidence="3 4" key="1">
    <citation type="submission" date="2019-09" db="EMBL/GenBank/DDBJ databases">
        <title>Bacillus ochoae sp. nov., Paenibacillus whitsoniae sp. nov., Paenibacillus spiritus sp. nov. Isolated from the Mars Exploration Rover during spacecraft assembly.</title>
        <authorList>
            <person name="Seuylemezian A."/>
            <person name="Vaishampayan P."/>
        </authorList>
    </citation>
    <scope>NUCLEOTIDE SEQUENCE [LARGE SCALE GENOMIC DNA]</scope>
    <source>
        <strain evidence="3 4">MER_111</strain>
    </source>
</reference>
<feature type="transmembrane region" description="Helical" evidence="2">
    <location>
        <begin position="45"/>
        <end position="63"/>
    </location>
</feature>
<keyword evidence="2" id="KW-0472">Membrane</keyword>
<sequence>MSDFFNAGPPGNSTNPEGHKAHHEANAHKLHTEGAHGFGRQVLDLLIGVAILAAVVTVFIWIFR</sequence>
<name>A0A5J5FUI2_9BACL</name>
<feature type="region of interest" description="Disordered" evidence="1">
    <location>
        <begin position="1"/>
        <end position="24"/>
    </location>
</feature>
<accession>A0A5J5FUI2</accession>
<dbReference type="AlphaFoldDB" id="A0A5J5FUI2"/>
<evidence type="ECO:0000313" key="4">
    <source>
        <dbReference type="Proteomes" id="UP000367750"/>
    </source>
</evidence>